<organism evidence="2 3">
    <name type="scientific">Streptomyces calidiresistens</name>
    <dbReference type="NCBI Taxonomy" id="1485586"/>
    <lineage>
        <taxon>Bacteria</taxon>
        <taxon>Bacillati</taxon>
        <taxon>Actinomycetota</taxon>
        <taxon>Actinomycetes</taxon>
        <taxon>Kitasatosporales</taxon>
        <taxon>Streptomycetaceae</taxon>
        <taxon>Streptomyces</taxon>
    </lineage>
</organism>
<protein>
    <submittedName>
        <fullName evidence="2">NADPH-dependent FMN reductase</fullName>
    </submittedName>
</protein>
<evidence type="ECO:0000313" key="3">
    <source>
        <dbReference type="Proteomes" id="UP000530234"/>
    </source>
</evidence>
<dbReference type="SUPFAM" id="SSF52218">
    <property type="entry name" value="Flavoproteins"/>
    <property type="match status" value="1"/>
</dbReference>
<proteinExistence type="predicted"/>
<dbReference type="InterPro" id="IPR050712">
    <property type="entry name" value="NAD(P)H-dep_reductase"/>
</dbReference>
<sequence length="197" mass="21851">MTETMLRLALVTGSVREGRFGPTVTNWFAGEARAFGRYEVDTIDLRELPLPLIMPGWGEETPAEVALHVRELSGRLAAADAIVVVTPEYNHSFPASLKNAIDWTREEWFGKPVGLISYGGQSGGIRAAEQLRQVFPEMHAMTVRDALSFHNARDAFGEDGRPKDEEAAARAAKGLLDQLDWWAEALRTARARRPYTA</sequence>
<name>A0A7W3XWU0_9ACTN</name>
<dbReference type="PANTHER" id="PTHR30543:SF21">
    <property type="entry name" value="NAD(P)H-DEPENDENT FMN REDUCTASE LOT6"/>
    <property type="match status" value="1"/>
</dbReference>
<dbReference type="PANTHER" id="PTHR30543">
    <property type="entry name" value="CHROMATE REDUCTASE"/>
    <property type="match status" value="1"/>
</dbReference>
<dbReference type="InterPro" id="IPR005025">
    <property type="entry name" value="FMN_Rdtase-like_dom"/>
</dbReference>
<evidence type="ECO:0000313" key="2">
    <source>
        <dbReference type="EMBL" id="MBB0230121.1"/>
    </source>
</evidence>
<comment type="caution">
    <text evidence="2">The sequence shown here is derived from an EMBL/GenBank/DDBJ whole genome shotgun (WGS) entry which is preliminary data.</text>
</comment>
<dbReference type="GO" id="GO:0005829">
    <property type="term" value="C:cytosol"/>
    <property type="evidence" value="ECO:0007669"/>
    <property type="project" value="TreeGrafter"/>
</dbReference>
<feature type="domain" description="NADPH-dependent FMN reductase-like" evidence="1">
    <location>
        <begin position="7"/>
        <end position="152"/>
    </location>
</feature>
<dbReference type="Pfam" id="PF03358">
    <property type="entry name" value="FMN_red"/>
    <property type="match status" value="1"/>
</dbReference>
<accession>A0A7W3XWU0</accession>
<evidence type="ECO:0000259" key="1">
    <source>
        <dbReference type="Pfam" id="PF03358"/>
    </source>
</evidence>
<dbReference type="Proteomes" id="UP000530234">
    <property type="component" value="Unassembled WGS sequence"/>
</dbReference>
<dbReference type="Gene3D" id="3.40.50.360">
    <property type="match status" value="1"/>
</dbReference>
<reference evidence="3" key="1">
    <citation type="submission" date="2019-10" db="EMBL/GenBank/DDBJ databases">
        <title>Streptomyces sp. nov., a novel actinobacterium isolated from alkaline environment.</title>
        <authorList>
            <person name="Golinska P."/>
        </authorList>
    </citation>
    <scope>NUCLEOTIDE SEQUENCE [LARGE SCALE GENOMIC DNA]</scope>
    <source>
        <strain evidence="3">DSM 42108</strain>
    </source>
</reference>
<dbReference type="GO" id="GO:0016491">
    <property type="term" value="F:oxidoreductase activity"/>
    <property type="evidence" value="ECO:0007669"/>
    <property type="project" value="InterPro"/>
</dbReference>
<dbReference type="RefSeq" id="WP_182663281.1">
    <property type="nucleotide sequence ID" value="NZ_VKHS01000223.1"/>
</dbReference>
<dbReference type="GO" id="GO:0010181">
    <property type="term" value="F:FMN binding"/>
    <property type="evidence" value="ECO:0007669"/>
    <property type="project" value="TreeGrafter"/>
</dbReference>
<dbReference type="InterPro" id="IPR029039">
    <property type="entry name" value="Flavoprotein-like_sf"/>
</dbReference>
<dbReference type="AlphaFoldDB" id="A0A7W3XWU0"/>
<gene>
    <name evidence="2" type="ORF">FOE67_11480</name>
</gene>
<keyword evidence="3" id="KW-1185">Reference proteome</keyword>
<dbReference type="EMBL" id="VKHS01000223">
    <property type="protein sequence ID" value="MBB0230121.1"/>
    <property type="molecule type" value="Genomic_DNA"/>
</dbReference>